<dbReference type="OrthoDB" id="104711at2"/>
<dbReference type="PIRSF" id="PIRSF015921">
    <property type="entry name" value="FA_sphinglp_des"/>
    <property type="match status" value="1"/>
</dbReference>
<feature type="domain" description="Fatty acid desaturase" evidence="2">
    <location>
        <begin position="66"/>
        <end position="324"/>
    </location>
</feature>
<dbReference type="GO" id="GO:0016020">
    <property type="term" value="C:membrane"/>
    <property type="evidence" value="ECO:0007669"/>
    <property type="project" value="TreeGrafter"/>
</dbReference>
<dbReference type="Pfam" id="PF00487">
    <property type="entry name" value="FA_desaturase"/>
    <property type="match status" value="1"/>
</dbReference>
<dbReference type="GO" id="GO:0008610">
    <property type="term" value="P:lipid biosynthetic process"/>
    <property type="evidence" value="ECO:0007669"/>
    <property type="project" value="UniProtKB-ARBA"/>
</dbReference>
<feature type="transmembrane region" description="Helical" evidence="1">
    <location>
        <begin position="168"/>
        <end position="191"/>
    </location>
</feature>
<dbReference type="InterPro" id="IPR005804">
    <property type="entry name" value="FA_desaturase_dom"/>
</dbReference>
<evidence type="ECO:0000259" key="2">
    <source>
        <dbReference type="Pfam" id="PF00487"/>
    </source>
</evidence>
<dbReference type="AlphaFoldDB" id="A0A516Q571"/>
<organism evidence="3 4">
    <name type="scientific">Microlunatus elymi</name>
    <dbReference type="NCBI Taxonomy" id="2596828"/>
    <lineage>
        <taxon>Bacteria</taxon>
        <taxon>Bacillati</taxon>
        <taxon>Actinomycetota</taxon>
        <taxon>Actinomycetes</taxon>
        <taxon>Propionibacteriales</taxon>
        <taxon>Propionibacteriaceae</taxon>
        <taxon>Microlunatus</taxon>
    </lineage>
</organism>
<dbReference type="KEGG" id="mik:FOE78_04925"/>
<gene>
    <name evidence="3" type="ORF">FOE78_04925</name>
</gene>
<evidence type="ECO:0000313" key="3">
    <source>
        <dbReference type="EMBL" id="QDP98586.1"/>
    </source>
</evidence>
<keyword evidence="1" id="KW-0472">Membrane</keyword>
<dbReference type="PANTHER" id="PTHR19353">
    <property type="entry name" value="FATTY ACID DESATURASE 2"/>
    <property type="match status" value="1"/>
</dbReference>
<evidence type="ECO:0000256" key="1">
    <source>
        <dbReference type="SAM" id="Phobius"/>
    </source>
</evidence>
<feature type="transmembrane region" description="Helical" evidence="1">
    <location>
        <begin position="100"/>
        <end position="121"/>
    </location>
</feature>
<sequence length="374" mass="41501">MTVQAARPARVDRAQDRYTGSYTQLSAAVKESGLLQRRYGYYWTKISLTVVALAGVVAGMVLLGDSWLQLLLAAVLAVILTQFALLGHDAAHRQIFRTSWANEWASLGLGNLLGGFSLGWWQHKHSSHHANPNKAGSDPDVAPGVLAFTPYARAERHGLGRYLADRQAWFYFPLLMLEGLNLHVASMRRVVSRTPMKRRRWELALLLIRHLGYLTGLLLIMPPGTAAAFLGVQLASYGLYLGGAFTPNHIGMPTVPPNLKIDFLRRQVLMSRNVSGGWLVHFLLGGLDFQIEHHLFPSMPRPNLRKLQPLVRQVCAENKITYTEKSLPAAYATVLRYLNKVGLAARDPFGCPLAAQMRGAGPDLLDRQTARPTR</sequence>
<name>A0A516Q571_9ACTN</name>
<dbReference type="InterPro" id="IPR012171">
    <property type="entry name" value="Fatty_acid_desaturase"/>
</dbReference>
<feature type="transmembrane region" description="Helical" evidence="1">
    <location>
        <begin position="67"/>
        <end position="88"/>
    </location>
</feature>
<evidence type="ECO:0000313" key="4">
    <source>
        <dbReference type="Proteomes" id="UP000319263"/>
    </source>
</evidence>
<dbReference type="Proteomes" id="UP000319263">
    <property type="component" value="Chromosome"/>
</dbReference>
<keyword evidence="1" id="KW-1133">Transmembrane helix</keyword>
<proteinExistence type="predicted"/>
<feature type="transmembrane region" description="Helical" evidence="1">
    <location>
        <begin position="203"/>
        <end position="221"/>
    </location>
</feature>
<accession>A0A516Q571</accession>
<dbReference type="GO" id="GO:0016717">
    <property type="term" value="F:oxidoreductase activity, acting on paired donors, with oxidation of a pair of donors resulting in the reduction of molecular oxygen to two molecules of water"/>
    <property type="evidence" value="ECO:0007669"/>
    <property type="project" value="TreeGrafter"/>
</dbReference>
<reference evidence="3 4" key="1">
    <citation type="submission" date="2019-07" db="EMBL/GenBank/DDBJ databases">
        <title>Microlunatus dokdonensis sp. nov. isolated from the rhizospheric soil of the wild plant Elymus tsukushiensis.</title>
        <authorList>
            <person name="Ghim S.-Y."/>
            <person name="Hwang Y.-J."/>
            <person name="Son J.-S."/>
            <person name="Shin J.-H."/>
        </authorList>
    </citation>
    <scope>NUCLEOTIDE SEQUENCE [LARGE SCALE GENOMIC DNA]</scope>
    <source>
        <strain evidence="3 4">KUDC0627</strain>
    </source>
</reference>
<dbReference type="PANTHER" id="PTHR19353:SF19">
    <property type="entry name" value="DELTA(5) FATTY ACID DESATURASE C-RELATED"/>
    <property type="match status" value="1"/>
</dbReference>
<dbReference type="RefSeq" id="WP_143988553.1">
    <property type="nucleotide sequence ID" value="NZ_CP041692.1"/>
</dbReference>
<keyword evidence="4" id="KW-1185">Reference proteome</keyword>
<feature type="transmembrane region" description="Helical" evidence="1">
    <location>
        <begin position="40"/>
        <end position="61"/>
    </location>
</feature>
<keyword evidence="1" id="KW-0812">Transmembrane</keyword>
<dbReference type="CDD" id="cd03506">
    <property type="entry name" value="Delta6-FADS-like"/>
    <property type="match status" value="1"/>
</dbReference>
<dbReference type="EMBL" id="CP041692">
    <property type="protein sequence ID" value="QDP98586.1"/>
    <property type="molecule type" value="Genomic_DNA"/>
</dbReference>
<protein>
    <submittedName>
        <fullName evidence="3">Acyl-CoA desaturase</fullName>
    </submittedName>
</protein>